<dbReference type="AlphaFoldDB" id="A0A0C2A690"/>
<gene>
    <name evidence="1" type="ORF">DB30_07229</name>
</gene>
<organism evidence="1 2">
    <name type="scientific">Enhygromyxa salina</name>
    <dbReference type="NCBI Taxonomy" id="215803"/>
    <lineage>
        <taxon>Bacteria</taxon>
        <taxon>Pseudomonadati</taxon>
        <taxon>Myxococcota</taxon>
        <taxon>Polyangia</taxon>
        <taxon>Nannocystales</taxon>
        <taxon>Nannocystaceae</taxon>
        <taxon>Enhygromyxa</taxon>
    </lineage>
</organism>
<sequence length="382" mass="40775">MGSPATQLDRALLLTAAHHLRPIAGLIAAADPDASVSPRSRMLCAGLACLARACYAALGGQLHAEAVGEAAAMLSLLTKIDDQVIDALEFHGGPLARDRDPIALDRRTRAYLAPTLASLRAAAPATAEPRCALAAALGQRLRALACSRERLDHLLDTIALGWEVQVRAVRLLSSDPTRVDPAAIEAVTADISGAWLLMVTMIGGLPEDAARPVNAREAAAFYRWGLHIQSADALADLHKDTADGLVASRPGVRLASVEPRLWRGALVDAELGPLYRGVCAAGIDLAMLPGAGELDGLTDALAQLGMVPTWLRWIHGFLAWRWLMHPACPRELDEAQLDALFPDRLGRELGRGWAGGWARWQRAMTLADQDTKQPEIAACSGR</sequence>
<accession>A0A0C2A690</accession>
<proteinExistence type="predicted"/>
<comment type="caution">
    <text evidence="1">The sequence shown here is derived from an EMBL/GenBank/DDBJ whole genome shotgun (WGS) entry which is preliminary data.</text>
</comment>
<dbReference type="Proteomes" id="UP000031599">
    <property type="component" value="Unassembled WGS sequence"/>
</dbReference>
<evidence type="ECO:0000313" key="2">
    <source>
        <dbReference type="Proteomes" id="UP000031599"/>
    </source>
</evidence>
<reference evidence="1 2" key="1">
    <citation type="submission" date="2014-12" db="EMBL/GenBank/DDBJ databases">
        <title>Genome assembly of Enhygromyxa salina DSM 15201.</title>
        <authorList>
            <person name="Sharma G."/>
            <person name="Subramanian S."/>
        </authorList>
    </citation>
    <scope>NUCLEOTIDE SEQUENCE [LARGE SCALE GENOMIC DNA]</scope>
    <source>
        <strain evidence="1 2">DSM 15201</strain>
    </source>
</reference>
<protein>
    <submittedName>
        <fullName evidence="1">Uncharacterized protein</fullName>
    </submittedName>
</protein>
<name>A0A0C2A690_9BACT</name>
<evidence type="ECO:0000313" key="1">
    <source>
        <dbReference type="EMBL" id="KIG18893.1"/>
    </source>
</evidence>
<dbReference type="EMBL" id="JMCC02000008">
    <property type="protein sequence ID" value="KIG18893.1"/>
    <property type="molecule type" value="Genomic_DNA"/>
</dbReference>
<dbReference type="RefSeq" id="WP_052546657.1">
    <property type="nucleotide sequence ID" value="NZ_JMCC02000008.1"/>
</dbReference>